<dbReference type="AlphaFoldDB" id="A0A8H7J730"/>
<dbReference type="InterPro" id="IPR021851">
    <property type="entry name" value="DUF3455"/>
</dbReference>
<name>A0A8H7J730_9PLEO</name>
<evidence type="ECO:0000313" key="3">
    <source>
        <dbReference type="Proteomes" id="UP000651452"/>
    </source>
</evidence>
<gene>
    <name evidence="2" type="ORF">EKO04_004067</name>
</gene>
<evidence type="ECO:0008006" key="4">
    <source>
        <dbReference type="Google" id="ProtNLM"/>
    </source>
</evidence>
<dbReference type="Pfam" id="PF11937">
    <property type="entry name" value="DUF3455"/>
    <property type="match status" value="1"/>
</dbReference>
<reference evidence="2" key="2">
    <citation type="submission" date="2020-09" db="EMBL/GenBank/DDBJ databases">
        <title>Reference genome assembly for Australian Ascochyta lentis isolate Al4.</title>
        <authorList>
            <person name="Lee R.C."/>
            <person name="Farfan-Caceres L.M."/>
            <person name="Debler J.W."/>
            <person name="Williams A.H."/>
            <person name="Henares B.M."/>
        </authorList>
    </citation>
    <scope>NUCLEOTIDE SEQUENCE</scope>
    <source>
        <strain evidence="2">Al4</strain>
    </source>
</reference>
<dbReference type="PANTHER" id="PTHR35567:SF1">
    <property type="entry name" value="CONSERVED FUNGAL PROTEIN (AFU_ORTHOLOGUE AFUA_1G14230)"/>
    <property type="match status" value="1"/>
</dbReference>
<evidence type="ECO:0000313" key="2">
    <source>
        <dbReference type="EMBL" id="KAF9697768.1"/>
    </source>
</evidence>
<reference evidence="2" key="1">
    <citation type="submission" date="2018-12" db="EMBL/GenBank/DDBJ databases">
        <authorList>
            <person name="Syme R.A."/>
            <person name="Farfan-Caceres L."/>
            <person name="Lichtenzveig J."/>
        </authorList>
    </citation>
    <scope>NUCLEOTIDE SEQUENCE</scope>
    <source>
        <strain evidence="2">Al4</strain>
    </source>
</reference>
<accession>A0A8H7J730</accession>
<dbReference type="EMBL" id="RZGK01000007">
    <property type="protein sequence ID" value="KAF9697768.1"/>
    <property type="molecule type" value="Genomic_DNA"/>
</dbReference>
<organism evidence="2 3">
    <name type="scientific">Ascochyta lentis</name>
    <dbReference type="NCBI Taxonomy" id="205686"/>
    <lineage>
        <taxon>Eukaryota</taxon>
        <taxon>Fungi</taxon>
        <taxon>Dikarya</taxon>
        <taxon>Ascomycota</taxon>
        <taxon>Pezizomycotina</taxon>
        <taxon>Dothideomycetes</taxon>
        <taxon>Pleosporomycetidae</taxon>
        <taxon>Pleosporales</taxon>
        <taxon>Pleosporineae</taxon>
        <taxon>Didymellaceae</taxon>
        <taxon>Ascochyta</taxon>
    </lineage>
</organism>
<feature type="signal peptide" evidence="1">
    <location>
        <begin position="1"/>
        <end position="21"/>
    </location>
</feature>
<keyword evidence="1" id="KW-0732">Signal</keyword>
<keyword evidence="3" id="KW-1185">Reference proteome</keyword>
<evidence type="ECO:0000256" key="1">
    <source>
        <dbReference type="SAM" id="SignalP"/>
    </source>
</evidence>
<comment type="caution">
    <text evidence="2">The sequence shown here is derived from an EMBL/GenBank/DDBJ whole genome shotgun (WGS) entry which is preliminary data.</text>
</comment>
<dbReference type="Proteomes" id="UP000651452">
    <property type="component" value="Unassembled WGS sequence"/>
</dbReference>
<feature type="chain" id="PRO_5034409520" description="Malate dehydrogenase" evidence="1">
    <location>
        <begin position="22"/>
        <end position="246"/>
    </location>
</feature>
<dbReference type="OrthoDB" id="1859733at2759"/>
<sequence>MRFTISATVSALALLASSVHALPAKQTQAYTPSNNLEKLAKLMPKSALPAPDGLQLKYVVLGIGTQNYTCATGDENAAPGTTGATAKLYDIGTQLNNDPFAKWTIPSISPLALSLSAQPTRFTQNLQSLGFEHLVGHHFFSGAAPVFALDQLSSSPYPLTVLSKMNETDAPTSSCPGTNAEGAIKWLLLKDTKSLSQGGINTVYRIETAGGNKPTTCKGRKAAFEVKYSAQYWIFGPKSPGYSVPN</sequence>
<dbReference type="PANTHER" id="PTHR35567">
    <property type="entry name" value="MALATE DEHYDROGENASE (AFU_ORTHOLOGUE AFUA_2G13800)"/>
    <property type="match status" value="1"/>
</dbReference>
<protein>
    <recommendedName>
        <fullName evidence="4">Malate dehydrogenase</fullName>
    </recommendedName>
</protein>
<proteinExistence type="predicted"/>